<keyword evidence="2" id="KW-1185">Reference proteome</keyword>
<name>A0ABT1RMD0_9FIRM</name>
<proteinExistence type="predicted"/>
<organism evidence="1 2">
    <name type="scientific">Anaerovorax odorimutans</name>
    <dbReference type="NCBI Taxonomy" id="109327"/>
    <lineage>
        <taxon>Bacteria</taxon>
        <taxon>Bacillati</taxon>
        <taxon>Bacillota</taxon>
        <taxon>Clostridia</taxon>
        <taxon>Peptostreptococcales</taxon>
        <taxon>Anaerovoracaceae</taxon>
        <taxon>Anaerovorax</taxon>
    </lineage>
</organism>
<reference evidence="1 2" key="1">
    <citation type="submission" date="2022-06" db="EMBL/GenBank/DDBJ databases">
        <title>Isolation of gut microbiota from human fecal samples.</title>
        <authorList>
            <person name="Pamer E.G."/>
            <person name="Barat B."/>
            <person name="Waligurski E."/>
            <person name="Medina S."/>
            <person name="Paddock L."/>
            <person name="Mostad J."/>
        </authorList>
    </citation>
    <scope>NUCLEOTIDE SEQUENCE [LARGE SCALE GENOMIC DNA]</scope>
    <source>
        <strain evidence="1 2">SL.3.17</strain>
    </source>
</reference>
<dbReference type="RefSeq" id="WP_256131521.1">
    <property type="nucleotide sequence ID" value="NZ_JANFXK010000005.1"/>
</dbReference>
<protein>
    <submittedName>
        <fullName evidence="1">GTP pyrophosphokinase</fullName>
    </submittedName>
</protein>
<dbReference type="EMBL" id="JANFXK010000005">
    <property type="protein sequence ID" value="MCQ4636337.1"/>
    <property type="molecule type" value="Genomic_DNA"/>
</dbReference>
<comment type="caution">
    <text evidence="1">The sequence shown here is derived from an EMBL/GenBank/DDBJ whole genome shotgun (WGS) entry which is preliminary data.</text>
</comment>
<dbReference type="SUPFAM" id="SSF109604">
    <property type="entry name" value="HD-domain/PDEase-like"/>
    <property type="match status" value="1"/>
</dbReference>
<evidence type="ECO:0000313" key="1">
    <source>
        <dbReference type="EMBL" id="MCQ4636337.1"/>
    </source>
</evidence>
<dbReference type="Gene3D" id="1.10.3210.10">
    <property type="entry name" value="Hypothetical protein af1432"/>
    <property type="match status" value="1"/>
</dbReference>
<dbReference type="Proteomes" id="UP001524502">
    <property type="component" value="Unassembled WGS sequence"/>
</dbReference>
<evidence type="ECO:0000313" key="2">
    <source>
        <dbReference type="Proteomes" id="UP001524502"/>
    </source>
</evidence>
<accession>A0ABT1RMD0</accession>
<gene>
    <name evidence="1" type="ORF">NE619_06315</name>
</gene>
<sequence>MDIVRQMYKDKMIQKVVCFIFEAHKGQKDKAGVPYVFHPMHVASSVGEDRDYILTALLHDVLEDTDRTLEDIRNLGISKQVQEALVLLTHDPQIPYIEYIHSLKDNPICAAVKKADLRHNMDLGRLETIKEKDRKRKEKYREAYGVLTEEDVTKL</sequence>